<gene>
    <name evidence="2" type="ORF">ACFQ1M_17930</name>
</gene>
<sequence length="283" mass="32283">MISVITINYNNRVGLARTMTSVLDQKVADYEYIVVDGGSDDGSKELIESHADRLAAWVSESDTGIYNAMNKGIALSKGGYLLFLNSGDALADENILANIEQELVDKDIYYGDLLLDFDDQKEVDIYPNRLTFSFLYNKSLPHPASFIKRDLFDRVFYYNEKRRLVSDWEFFMCAICKHHATYKHLGVTISEFDPSGLSSSPENNKLMATERLSVMKDHFSAFIDDINELNASRALLHTNRFKILAALEDSKVARKINSFVLRILLKLFKNKTVQQLNKQDHSQ</sequence>
<dbReference type="GO" id="GO:0016757">
    <property type="term" value="F:glycosyltransferase activity"/>
    <property type="evidence" value="ECO:0007669"/>
    <property type="project" value="UniProtKB-KW"/>
</dbReference>
<dbReference type="Proteomes" id="UP001596978">
    <property type="component" value="Unassembled WGS sequence"/>
</dbReference>
<dbReference type="PANTHER" id="PTHR22916:SF67">
    <property type="entry name" value="COLANIC ACID BIOSYNTHESIS GLYCOSYL TRANSFERASE WCAE-RELATED"/>
    <property type="match status" value="1"/>
</dbReference>
<name>A0ABW3D3G3_9FLAO</name>
<dbReference type="InterPro" id="IPR001173">
    <property type="entry name" value="Glyco_trans_2-like"/>
</dbReference>
<evidence type="ECO:0000313" key="2">
    <source>
        <dbReference type="EMBL" id="MFD0864099.1"/>
    </source>
</evidence>
<dbReference type="PANTHER" id="PTHR22916">
    <property type="entry name" value="GLYCOSYLTRANSFERASE"/>
    <property type="match status" value="1"/>
</dbReference>
<dbReference type="EC" id="2.4.-.-" evidence="2"/>
<dbReference type="Gene3D" id="3.90.550.10">
    <property type="entry name" value="Spore Coat Polysaccharide Biosynthesis Protein SpsA, Chain A"/>
    <property type="match status" value="1"/>
</dbReference>
<dbReference type="EMBL" id="JBHTJH010000025">
    <property type="protein sequence ID" value="MFD0864099.1"/>
    <property type="molecule type" value="Genomic_DNA"/>
</dbReference>
<keyword evidence="3" id="KW-1185">Reference proteome</keyword>
<evidence type="ECO:0000313" key="3">
    <source>
        <dbReference type="Proteomes" id="UP001596978"/>
    </source>
</evidence>
<reference evidence="3" key="1">
    <citation type="journal article" date="2019" name="Int. J. Syst. Evol. Microbiol.">
        <title>The Global Catalogue of Microorganisms (GCM) 10K type strain sequencing project: providing services to taxonomists for standard genome sequencing and annotation.</title>
        <authorList>
            <consortium name="The Broad Institute Genomics Platform"/>
            <consortium name="The Broad Institute Genome Sequencing Center for Infectious Disease"/>
            <person name="Wu L."/>
            <person name="Ma J."/>
        </authorList>
    </citation>
    <scope>NUCLEOTIDE SEQUENCE [LARGE SCALE GENOMIC DNA]</scope>
    <source>
        <strain evidence="3">CCUG 62952</strain>
    </source>
</reference>
<proteinExistence type="predicted"/>
<keyword evidence="2" id="KW-0328">Glycosyltransferase</keyword>
<dbReference type="RefSeq" id="WP_386411103.1">
    <property type="nucleotide sequence ID" value="NZ_JBHTJH010000025.1"/>
</dbReference>
<dbReference type="Pfam" id="PF00535">
    <property type="entry name" value="Glycos_transf_2"/>
    <property type="match status" value="1"/>
</dbReference>
<comment type="caution">
    <text evidence="2">The sequence shown here is derived from an EMBL/GenBank/DDBJ whole genome shotgun (WGS) entry which is preliminary data.</text>
</comment>
<keyword evidence="2" id="KW-0808">Transferase</keyword>
<organism evidence="2 3">
    <name type="scientific">Sungkyunkwania multivorans</name>
    <dbReference type="NCBI Taxonomy" id="1173618"/>
    <lineage>
        <taxon>Bacteria</taxon>
        <taxon>Pseudomonadati</taxon>
        <taxon>Bacteroidota</taxon>
        <taxon>Flavobacteriia</taxon>
        <taxon>Flavobacteriales</taxon>
        <taxon>Flavobacteriaceae</taxon>
        <taxon>Sungkyunkwania</taxon>
    </lineage>
</organism>
<dbReference type="SUPFAM" id="SSF53448">
    <property type="entry name" value="Nucleotide-diphospho-sugar transferases"/>
    <property type="match status" value="1"/>
</dbReference>
<dbReference type="CDD" id="cd06433">
    <property type="entry name" value="GT_2_WfgS_like"/>
    <property type="match status" value="1"/>
</dbReference>
<protein>
    <submittedName>
        <fullName evidence="2">Glycosyltransferase family 2 protein</fullName>
        <ecNumber evidence="2">2.4.-.-</ecNumber>
    </submittedName>
</protein>
<evidence type="ECO:0000259" key="1">
    <source>
        <dbReference type="Pfam" id="PF00535"/>
    </source>
</evidence>
<feature type="domain" description="Glycosyltransferase 2-like" evidence="1">
    <location>
        <begin position="3"/>
        <end position="119"/>
    </location>
</feature>
<accession>A0ABW3D3G3</accession>
<dbReference type="InterPro" id="IPR029044">
    <property type="entry name" value="Nucleotide-diphossugar_trans"/>
</dbReference>